<comment type="caution">
    <text evidence="10">The sequence shown here is derived from an EMBL/GenBank/DDBJ whole genome shotgun (WGS) entry which is preliminary data.</text>
</comment>
<proteinExistence type="inferred from homology"/>
<feature type="transmembrane region" description="Helical" evidence="7">
    <location>
        <begin position="747"/>
        <end position="776"/>
    </location>
</feature>
<dbReference type="EMBL" id="DVMN01000010">
    <property type="protein sequence ID" value="HIU20757.1"/>
    <property type="molecule type" value="Genomic_DNA"/>
</dbReference>
<accession>A0A9D1HRK9</accession>
<evidence type="ECO:0000259" key="9">
    <source>
        <dbReference type="Pfam" id="PF12704"/>
    </source>
</evidence>
<reference evidence="10" key="2">
    <citation type="journal article" date="2021" name="PeerJ">
        <title>Extensive microbial diversity within the chicken gut microbiome revealed by metagenomics and culture.</title>
        <authorList>
            <person name="Gilroy R."/>
            <person name="Ravi A."/>
            <person name="Getino M."/>
            <person name="Pursley I."/>
            <person name="Horton D.L."/>
            <person name="Alikhan N.F."/>
            <person name="Baker D."/>
            <person name="Gharbi K."/>
            <person name="Hall N."/>
            <person name="Watson M."/>
            <person name="Adriaenssens E.M."/>
            <person name="Foster-Nyarko E."/>
            <person name="Jarju S."/>
            <person name="Secka A."/>
            <person name="Antonio M."/>
            <person name="Oren A."/>
            <person name="Chaudhuri R.R."/>
            <person name="La Ragione R."/>
            <person name="Hildebrand F."/>
            <person name="Pallen M.J."/>
        </authorList>
    </citation>
    <scope>NUCLEOTIDE SEQUENCE</scope>
    <source>
        <strain evidence="10">1063</strain>
    </source>
</reference>
<feature type="transmembrane region" description="Helical" evidence="7">
    <location>
        <begin position="782"/>
        <end position="805"/>
    </location>
</feature>
<sequence length="814" mass="84890">MILRLALKNLKAKPLRALASVAAIAVAVAMFFCIFSFENAVYEYVYAVETADFGESDLMITAKSGGDRLALVEPLYGVDGVENVVPTLSVYALMDVSDGADEYIRLRGFEAGGAESLRGINVVEGDLALLSENSDNVVISRAMAERFGLGVGDMFSVSGMTASGSTVRFVVAAIAENDGYFLADSPYTVIGTADDGIARLISPGGIAVYNEIYIGLAEGADAEAVRETIAAMPEYRGLTVSECADAEYMTTRAGNLSAPVTIAGVAVALLSVVGIVLIFTSGIADRRAYAAKLSLVGATRGQIFAVFCLESAVLAAVGAVVGSLLAAGVFLLLLQIVLSSAVSFSVNALLLFGAAVTGGVLAFAASLFPLVKVFSSTARENLHGAEGKGRAEIWVAVALAAVTVVTLCVENLADGAKGVLSACNMVLVIATAAAFAPLLTRGIGRLMSRTSVPSVAVAGYAAAREKRAPRSSRILAVGMTVSMLLFTAWSLTTSVFSDFTAEFENMILVTNVSSTVDEADFTAVEGVDAAHLMVWRQATVSAEGMDARSTNVLGSASALDLADFAYLSSREDADAALAAGQVVLDSSLRELYGVDVGDSITLELDGVSADFTVGALVRHNLFNGAYVIVSEDALAAAYGVSPDTVVLTVTGDASEVAERVRAEFADRNYYAVPALEAYEWDTRSLENVFDLVAALAFLLTLLVFAVALANVVVGRAYSERTRSTLLCAGLSANGLLRAETAEHAVSVLPVFAVALPAAALAALCLINALSLFGLYFEFMFEAWVAAVAGLALAAAYIAVPAVFGFRRRYGMRRS</sequence>
<keyword evidence="5 7" id="KW-1133">Transmembrane helix</keyword>
<dbReference type="GO" id="GO:0098797">
    <property type="term" value="C:plasma membrane protein complex"/>
    <property type="evidence" value="ECO:0007669"/>
    <property type="project" value="TreeGrafter"/>
</dbReference>
<reference evidence="10" key="1">
    <citation type="submission" date="2020-10" db="EMBL/GenBank/DDBJ databases">
        <authorList>
            <person name="Gilroy R."/>
        </authorList>
    </citation>
    <scope>NUCLEOTIDE SEQUENCE</scope>
    <source>
        <strain evidence="10">1063</strain>
    </source>
</reference>
<evidence type="ECO:0000256" key="7">
    <source>
        <dbReference type="SAM" id="Phobius"/>
    </source>
</evidence>
<evidence type="ECO:0000256" key="5">
    <source>
        <dbReference type="ARBA" id="ARBA00022989"/>
    </source>
</evidence>
<evidence type="ECO:0000313" key="10">
    <source>
        <dbReference type="EMBL" id="HIU20757.1"/>
    </source>
</evidence>
<feature type="domain" description="MacB-like periplasmic core" evidence="9">
    <location>
        <begin position="19"/>
        <end position="231"/>
    </location>
</feature>
<dbReference type="AlphaFoldDB" id="A0A9D1HRK9"/>
<evidence type="ECO:0000313" key="11">
    <source>
        <dbReference type="Proteomes" id="UP000824088"/>
    </source>
</evidence>
<evidence type="ECO:0000259" key="8">
    <source>
        <dbReference type="Pfam" id="PF02687"/>
    </source>
</evidence>
<evidence type="ECO:0000256" key="3">
    <source>
        <dbReference type="ARBA" id="ARBA00022475"/>
    </source>
</evidence>
<feature type="transmembrane region" description="Helical" evidence="7">
    <location>
        <begin position="391"/>
        <end position="413"/>
    </location>
</feature>
<feature type="domain" description="ABC3 transporter permease C-terminal" evidence="8">
    <location>
        <begin position="262"/>
        <end position="375"/>
    </location>
</feature>
<dbReference type="GO" id="GO:0044874">
    <property type="term" value="P:lipoprotein localization to outer membrane"/>
    <property type="evidence" value="ECO:0007669"/>
    <property type="project" value="TreeGrafter"/>
</dbReference>
<protein>
    <submittedName>
        <fullName evidence="10">ABC transporter permease</fullName>
    </submittedName>
</protein>
<dbReference type="PANTHER" id="PTHR30489">
    <property type="entry name" value="LIPOPROTEIN-RELEASING SYSTEM TRANSMEMBRANE PROTEIN LOLE"/>
    <property type="match status" value="1"/>
</dbReference>
<keyword evidence="6 7" id="KW-0472">Membrane</keyword>
<name>A0A9D1HRK9_9FIRM</name>
<gene>
    <name evidence="10" type="ORF">IAD51_00730</name>
</gene>
<feature type="transmembrane region" description="Helical" evidence="7">
    <location>
        <begin position="419"/>
        <end position="439"/>
    </location>
</feature>
<feature type="transmembrane region" description="Helical" evidence="7">
    <location>
        <begin position="304"/>
        <end position="337"/>
    </location>
</feature>
<dbReference type="InterPro" id="IPR051447">
    <property type="entry name" value="Lipoprotein-release_system"/>
</dbReference>
<keyword evidence="4 7" id="KW-0812">Transmembrane</keyword>
<dbReference type="Proteomes" id="UP000824088">
    <property type="component" value="Unassembled WGS sequence"/>
</dbReference>
<feature type="transmembrane region" description="Helical" evidence="7">
    <location>
        <begin position="349"/>
        <end position="371"/>
    </location>
</feature>
<evidence type="ECO:0000256" key="2">
    <source>
        <dbReference type="ARBA" id="ARBA00005236"/>
    </source>
</evidence>
<keyword evidence="3" id="KW-1003">Cell membrane</keyword>
<dbReference type="Pfam" id="PF12704">
    <property type="entry name" value="MacB_PCD"/>
    <property type="match status" value="1"/>
</dbReference>
<comment type="subcellular location">
    <subcellularLocation>
        <location evidence="1">Cell membrane</location>
        <topology evidence="1">Multi-pass membrane protein</topology>
    </subcellularLocation>
</comment>
<feature type="transmembrane region" description="Helical" evidence="7">
    <location>
        <begin position="15"/>
        <end position="37"/>
    </location>
</feature>
<evidence type="ECO:0000256" key="1">
    <source>
        <dbReference type="ARBA" id="ARBA00004651"/>
    </source>
</evidence>
<comment type="similarity">
    <text evidence="2">Belongs to the ABC-4 integral membrane protein family. LolC/E subfamily.</text>
</comment>
<organism evidence="10 11">
    <name type="scientific">Candidatus Limadaptatus stercorigallinarum</name>
    <dbReference type="NCBI Taxonomy" id="2840845"/>
    <lineage>
        <taxon>Bacteria</taxon>
        <taxon>Bacillati</taxon>
        <taxon>Bacillota</taxon>
        <taxon>Clostridia</taxon>
        <taxon>Eubacteriales</taxon>
        <taxon>Candidatus Limadaptatus</taxon>
    </lineage>
</organism>
<dbReference type="InterPro" id="IPR003838">
    <property type="entry name" value="ABC3_permease_C"/>
</dbReference>
<dbReference type="InterPro" id="IPR025857">
    <property type="entry name" value="MacB_PCD"/>
</dbReference>
<dbReference type="PANTHER" id="PTHR30489:SF0">
    <property type="entry name" value="LIPOPROTEIN-RELEASING SYSTEM TRANSMEMBRANE PROTEIN LOLE"/>
    <property type="match status" value="1"/>
</dbReference>
<feature type="transmembrane region" description="Helical" evidence="7">
    <location>
        <begin position="260"/>
        <end position="283"/>
    </location>
</feature>
<evidence type="ECO:0000256" key="4">
    <source>
        <dbReference type="ARBA" id="ARBA00022692"/>
    </source>
</evidence>
<evidence type="ECO:0000256" key="6">
    <source>
        <dbReference type="ARBA" id="ARBA00023136"/>
    </source>
</evidence>
<feature type="transmembrane region" description="Helical" evidence="7">
    <location>
        <begin position="691"/>
        <end position="713"/>
    </location>
</feature>
<dbReference type="Pfam" id="PF02687">
    <property type="entry name" value="FtsX"/>
    <property type="match status" value="1"/>
</dbReference>
<feature type="transmembrane region" description="Helical" evidence="7">
    <location>
        <begin position="474"/>
        <end position="491"/>
    </location>
</feature>